<sequence>MFVWRNNFFAAAGVIFAACLHLKGHSVQLCRVLLQLYTDIVKVAGGRYAYGGHQRSDFYKCRQRFESL</sequence>
<name>A0A2M4CF97_9DIPT</name>
<accession>A0A2M4CF97</accession>
<proteinExistence type="predicted"/>
<protein>
    <submittedName>
        <fullName evidence="1">Putative secreted protein</fullName>
    </submittedName>
</protein>
<organism evidence="1">
    <name type="scientific">Anopheles marajoara</name>
    <dbReference type="NCBI Taxonomy" id="58244"/>
    <lineage>
        <taxon>Eukaryota</taxon>
        <taxon>Metazoa</taxon>
        <taxon>Ecdysozoa</taxon>
        <taxon>Arthropoda</taxon>
        <taxon>Hexapoda</taxon>
        <taxon>Insecta</taxon>
        <taxon>Pterygota</taxon>
        <taxon>Neoptera</taxon>
        <taxon>Endopterygota</taxon>
        <taxon>Diptera</taxon>
        <taxon>Nematocera</taxon>
        <taxon>Culicoidea</taxon>
        <taxon>Culicidae</taxon>
        <taxon>Anophelinae</taxon>
        <taxon>Anopheles</taxon>
    </lineage>
</organism>
<dbReference type="EMBL" id="GGFJ01014788">
    <property type="protein sequence ID" value="MBW63929.1"/>
    <property type="molecule type" value="Transcribed_RNA"/>
</dbReference>
<evidence type="ECO:0000313" key="1">
    <source>
        <dbReference type="EMBL" id="MBW63929.1"/>
    </source>
</evidence>
<dbReference type="AlphaFoldDB" id="A0A2M4CF97"/>
<dbReference type="PROSITE" id="PS51257">
    <property type="entry name" value="PROKAR_LIPOPROTEIN"/>
    <property type="match status" value="1"/>
</dbReference>
<reference evidence="1" key="1">
    <citation type="submission" date="2018-01" db="EMBL/GenBank/DDBJ databases">
        <title>An insight into the sialome of Amazonian anophelines.</title>
        <authorList>
            <person name="Ribeiro J.M."/>
            <person name="Scarpassa V."/>
            <person name="Calvo E."/>
        </authorList>
    </citation>
    <scope>NUCLEOTIDE SEQUENCE</scope>
    <source>
        <tissue evidence="1">Salivary glands</tissue>
    </source>
</reference>